<keyword evidence="8" id="KW-1185">Reference proteome</keyword>
<dbReference type="GO" id="GO:0016829">
    <property type="term" value="F:lyase activity"/>
    <property type="evidence" value="ECO:0007669"/>
    <property type="project" value="UniProtKB-KW"/>
</dbReference>
<gene>
    <name evidence="7" type="ORF">KARMA_1028</name>
</gene>
<dbReference type="NCBIfam" id="NF005729">
    <property type="entry name" value="PRK07546.1-3"/>
    <property type="match status" value="1"/>
</dbReference>
<dbReference type="Gene3D" id="3.30.470.10">
    <property type="match status" value="1"/>
</dbReference>
<comment type="similarity">
    <text evidence="2 5">Belongs to the class-IV pyridoxal-phosphate-dependent aminotransferase family.</text>
</comment>
<evidence type="ECO:0000313" key="8">
    <source>
        <dbReference type="Proteomes" id="UP000184085"/>
    </source>
</evidence>
<dbReference type="InterPro" id="IPR001544">
    <property type="entry name" value="Aminotrans_IV"/>
</dbReference>
<dbReference type="InterPro" id="IPR018300">
    <property type="entry name" value="Aminotrans_IV_CS"/>
</dbReference>
<accession>A0A1M4N199</accession>
<evidence type="ECO:0000256" key="4">
    <source>
        <dbReference type="ARBA" id="ARBA00022898"/>
    </source>
</evidence>
<dbReference type="EMBL" id="FMJB01000040">
    <property type="protein sequence ID" value="SCM66846.1"/>
    <property type="molecule type" value="Genomic_DNA"/>
</dbReference>
<comment type="cofactor">
    <cofactor evidence="1 6">
        <name>pyridoxal 5'-phosphate</name>
        <dbReference type="ChEBI" id="CHEBI:597326"/>
    </cofactor>
</comment>
<dbReference type="Proteomes" id="UP000184085">
    <property type="component" value="Unassembled WGS sequence"/>
</dbReference>
<evidence type="ECO:0000256" key="3">
    <source>
        <dbReference type="ARBA" id="ARBA00014472"/>
    </source>
</evidence>
<dbReference type="InterPro" id="IPR036038">
    <property type="entry name" value="Aminotransferase-like"/>
</dbReference>
<dbReference type="PROSITE" id="PS00770">
    <property type="entry name" value="AA_TRANSFER_CLASS_4"/>
    <property type="match status" value="1"/>
</dbReference>
<reference evidence="8" key="1">
    <citation type="submission" date="2016-09" db="EMBL/GenBank/DDBJ databases">
        <authorList>
            <person name="Wibberg D."/>
        </authorList>
    </citation>
    <scope>NUCLEOTIDE SEQUENCE [LARGE SCALE GENOMIC DNA]</scope>
</reference>
<evidence type="ECO:0000256" key="2">
    <source>
        <dbReference type="ARBA" id="ARBA00009320"/>
    </source>
</evidence>
<dbReference type="RefSeq" id="WP_072705016.1">
    <property type="nucleotide sequence ID" value="NZ_FMJB01000040.1"/>
</dbReference>
<dbReference type="InterPro" id="IPR043131">
    <property type="entry name" value="BCAT-like_N"/>
</dbReference>
<dbReference type="Gene3D" id="3.20.10.10">
    <property type="entry name" value="D-amino Acid Aminotransferase, subunit A, domain 2"/>
    <property type="match status" value="1"/>
</dbReference>
<proteinExistence type="inferred from homology"/>
<dbReference type="NCBIfam" id="NF005731">
    <property type="entry name" value="PRK07546.1-5"/>
    <property type="match status" value="1"/>
</dbReference>
<name>A0A1M4N199_9RHOB</name>
<dbReference type="Pfam" id="PF01063">
    <property type="entry name" value="Aminotran_4"/>
    <property type="match status" value="1"/>
</dbReference>
<keyword evidence="7" id="KW-0456">Lyase</keyword>
<evidence type="ECO:0000313" key="7">
    <source>
        <dbReference type="EMBL" id="SCM66846.1"/>
    </source>
</evidence>
<organism evidence="7 8">
    <name type="scientific">Donghicola eburneus</name>
    <dbReference type="NCBI Taxonomy" id="393278"/>
    <lineage>
        <taxon>Bacteria</taxon>
        <taxon>Pseudomonadati</taxon>
        <taxon>Pseudomonadota</taxon>
        <taxon>Alphaproteobacteria</taxon>
        <taxon>Rhodobacterales</taxon>
        <taxon>Roseobacteraceae</taxon>
        <taxon>Donghicola</taxon>
    </lineage>
</organism>
<evidence type="ECO:0000256" key="5">
    <source>
        <dbReference type="RuleBase" id="RU004106"/>
    </source>
</evidence>
<dbReference type="AlphaFoldDB" id="A0A1M4N199"/>
<evidence type="ECO:0000256" key="1">
    <source>
        <dbReference type="ARBA" id="ARBA00001933"/>
    </source>
</evidence>
<keyword evidence="4 6" id="KW-0663">Pyridoxal phosphate</keyword>
<dbReference type="SUPFAM" id="SSF56752">
    <property type="entry name" value="D-aminoacid aminotransferase-like PLP-dependent enzymes"/>
    <property type="match status" value="1"/>
</dbReference>
<evidence type="ECO:0000256" key="6">
    <source>
        <dbReference type="RuleBase" id="RU004516"/>
    </source>
</evidence>
<dbReference type="InterPro" id="IPR043132">
    <property type="entry name" value="BCAT-like_C"/>
</dbReference>
<protein>
    <recommendedName>
        <fullName evidence="3">Probable branched-chain-amino-acid aminotransferase</fullName>
    </recommendedName>
</protein>
<sequence>MESPLRPPADQGFRLIETMLWTPEGGFQRGDVHRKRLAFAARRLGIAPVGAEAALAAFTADGPQRVRLTVNAEGMPEITHAPYSPLPEGTVWRLAVAETRLDADDPWLGVKTTQRQLYDRDRAAMPADVDELIYLNGAGHVCEGTITNVFADLGQGLVTPPISDGLLPGVLRSSLICAGKVRIQHLTLDDLLNAGEIYVGNSLRGLITSVLQGA</sequence>